<feature type="compositionally biased region" description="Polar residues" evidence="1">
    <location>
        <begin position="174"/>
        <end position="191"/>
    </location>
</feature>
<feature type="region of interest" description="Disordered" evidence="1">
    <location>
        <begin position="162"/>
        <end position="222"/>
    </location>
</feature>
<gene>
    <name evidence="2" type="ORF">K466DRAFT_607812</name>
</gene>
<proteinExistence type="predicted"/>
<dbReference type="EMBL" id="ML213269">
    <property type="protein sequence ID" value="TFK77701.1"/>
    <property type="molecule type" value="Genomic_DNA"/>
</dbReference>
<evidence type="ECO:0000313" key="3">
    <source>
        <dbReference type="Proteomes" id="UP000308197"/>
    </source>
</evidence>
<evidence type="ECO:0000256" key="1">
    <source>
        <dbReference type="SAM" id="MobiDB-lite"/>
    </source>
</evidence>
<reference evidence="2 3" key="1">
    <citation type="journal article" date="2019" name="Nat. Ecol. Evol.">
        <title>Megaphylogeny resolves global patterns of mushroom evolution.</title>
        <authorList>
            <person name="Varga T."/>
            <person name="Krizsan K."/>
            <person name="Foldi C."/>
            <person name="Dima B."/>
            <person name="Sanchez-Garcia M."/>
            <person name="Sanchez-Ramirez S."/>
            <person name="Szollosi G.J."/>
            <person name="Szarkandi J.G."/>
            <person name="Papp V."/>
            <person name="Albert L."/>
            <person name="Andreopoulos W."/>
            <person name="Angelini C."/>
            <person name="Antonin V."/>
            <person name="Barry K.W."/>
            <person name="Bougher N.L."/>
            <person name="Buchanan P."/>
            <person name="Buyck B."/>
            <person name="Bense V."/>
            <person name="Catcheside P."/>
            <person name="Chovatia M."/>
            <person name="Cooper J."/>
            <person name="Damon W."/>
            <person name="Desjardin D."/>
            <person name="Finy P."/>
            <person name="Geml J."/>
            <person name="Haridas S."/>
            <person name="Hughes K."/>
            <person name="Justo A."/>
            <person name="Karasinski D."/>
            <person name="Kautmanova I."/>
            <person name="Kiss B."/>
            <person name="Kocsube S."/>
            <person name="Kotiranta H."/>
            <person name="LaButti K.M."/>
            <person name="Lechner B.E."/>
            <person name="Liimatainen K."/>
            <person name="Lipzen A."/>
            <person name="Lukacs Z."/>
            <person name="Mihaltcheva S."/>
            <person name="Morgado L.N."/>
            <person name="Niskanen T."/>
            <person name="Noordeloos M.E."/>
            <person name="Ohm R.A."/>
            <person name="Ortiz-Santana B."/>
            <person name="Ovrebo C."/>
            <person name="Racz N."/>
            <person name="Riley R."/>
            <person name="Savchenko A."/>
            <person name="Shiryaev A."/>
            <person name="Soop K."/>
            <person name="Spirin V."/>
            <person name="Szebenyi C."/>
            <person name="Tomsovsky M."/>
            <person name="Tulloss R.E."/>
            <person name="Uehling J."/>
            <person name="Grigoriev I.V."/>
            <person name="Vagvolgyi C."/>
            <person name="Papp T."/>
            <person name="Martin F.M."/>
            <person name="Miettinen O."/>
            <person name="Hibbett D.S."/>
            <person name="Nagy L.G."/>
        </authorList>
    </citation>
    <scope>NUCLEOTIDE SEQUENCE [LARGE SCALE GENOMIC DNA]</scope>
    <source>
        <strain evidence="2 3">HHB13444</strain>
    </source>
</reference>
<dbReference type="AlphaFoldDB" id="A0A5C3NIY4"/>
<protein>
    <submittedName>
        <fullName evidence="2">Uncharacterized protein</fullName>
    </submittedName>
</protein>
<organism evidence="2 3">
    <name type="scientific">Polyporus arcularius HHB13444</name>
    <dbReference type="NCBI Taxonomy" id="1314778"/>
    <lineage>
        <taxon>Eukaryota</taxon>
        <taxon>Fungi</taxon>
        <taxon>Dikarya</taxon>
        <taxon>Basidiomycota</taxon>
        <taxon>Agaricomycotina</taxon>
        <taxon>Agaricomycetes</taxon>
        <taxon>Polyporales</taxon>
        <taxon>Polyporaceae</taxon>
        <taxon>Polyporus</taxon>
    </lineage>
</organism>
<name>A0A5C3NIY4_9APHY</name>
<keyword evidence="3" id="KW-1185">Reference proteome</keyword>
<sequence length="307" mass="33396">EKLRGEAAQRENRRKIAQSVTVWYWNKDGEQPTRKAIQGITTFPTFNLAQLPAVLEELDIASGERIELYQLKLRFWQTQDVDEAFIVSSQQHLLIRRLGVTNCVDIDSRIAEALGDPAPALTPLHPSHTPSPLPIYTSPAFRTPLLSPHTASSLLGHKRAREDDMAQGSRHVQRQSMAHQSPRGASSSASLWSVRLPSPATPMSPGMTPPSSPGSSSALSTADTTITSIHPTSYSGLGLIGLDNALLPPLDNMQPLRSIDNVLHLHRQSSFATSSSQAAPTLIHTTHSGSVELCMSLLMLQVSDGLR</sequence>
<accession>A0A5C3NIY4</accession>
<feature type="compositionally biased region" description="Pro residues" evidence="1">
    <location>
        <begin position="199"/>
        <end position="212"/>
    </location>
</feature>
<dbReference type="Proteomes" id="UP000308197">
    <property type="component" value="Unassembled WGS sequence"/>
</dbReference>
<evidence type="ECO:0000313" key="2">
    <source>
        <dbReference type="EMBL" id="TFK77701.1"/>
    </source>
</evidence>
<dbReference type="InParanoid" id="A0A5C3NIY4"/>
<feature type="non-terminal residue" evidence="2">
    <location>
        <position position="1"/>
    </location>
</feature>